<dbReference type="GO" id="GO:0006269">
    <property type="term" value="P:DNA replication, synthesis of primer"/>
    <property type="evidence" value="ECO:0007669"/>
    <property type="project" value="UniProtKB-UniRule"/>
</dbReference>
<keyword evidence="5 13" id="KW-0378">Hydrolase</keyword>
<keyword evidence="8 13" id="KW-0238">DNA-binding</keyword>
<dbReference type="InterPro" id="IPR027417">
    <property type="entry name" value="P-loop_NTPase"/>
</dbReference>
<gene>
    <name evidence="15" type="primary">dnaB</name>
    <name evidence="15" type="ORF">GCM10010960_00980</name>
</gene>
<dbReference type="Proteomes" id="UP000632858">
    <property type="component" value="Unassembled WGS sequence"/>
</dbReference>
<dbReference type="RefSeq" id="WP_188446607.1">
    <property type="nucleotide sequence ID" value="NZ_BMFO01000001.1"/>
</dbReference>
<keyword evidence="2 13" id="KW-0639">Primosome</keyword>
<evidence type="ECO:0000313" key="16">
    <source>
        <dbReference type="Proteomes" id="UP000632858"/>
    </source>
</evidence>
<evidence type="ECO:0000256" key="12">
    <source>
        <dbReference type="NCBIfam" id="TIGR00665"/>
    </source>
</evidence>
<dbReference type="FunFam" id="1.10.860.10:FF:000001">
    <property type="entry name" value="Replicative DNA helicase"/>
    <property type="match status" value="1"/>
</dbReference>
<evidence type="ECO:0000313" key="15">
    <source>
        <dbReference type="EMBL" id="GGF82702.1"/>
    </source>
</evidence>
<name>A0A917CC98_9GAMM</name>
<keyword evidence="4 13" id="KW-0547">Nucleotide-binding</keyword>
<dbReference type="FunFam" id="3.40.50.300:FF:000076">
    <property type="entry name" value="Replicative DNA helicase"/>
    <property type="match status" value="1"/>
</dbReference>
<dbReference type="Gene3D" id="3.40.50.300">
    <property type="entry name" value="P-loop containing nucleotide triphosphate hydrolases"/>
    <property type="match status" value="1"/>
</dbReference>
<accession>A0A917CC98</accession>
<evidence type="ECO:0000259" key="14">
    <source>
        <dbReference type="PROSITE" id="PS51199"/>
    </source>
</evidence>
<evidence type="ECO:0000256" key="2">
    <source>
        <dbReference type="ARBA" id="ARBA00022515"/>
    </source>
</evidence>
<sequence>MSARPESLSGNRRVDELKVPPQSVEAEQAVLGGLMLSPESINHLGDLLVADDFYLQAHRVIYQAILELSERNQPFDAITIGEWLSANNRANQVGGTEYLVDLVSQTPSAANIRAWAEIVREKSVLRQMIEAGTDIVNNGFAPDGRDIKELLASAEQAVFKIAEQGARAKKGFVAIKDAAKEAYDQIIKRYENQGALSGLPSGFSEFDEMTSGLQKQDLIILAARPAMGKTTLALNIAEYAALKTKKAVAVYSMEMSAGQLAQRLLSSIGRINANGLRSGTLEDEDWSRLTMAIRMLTESKIFIDDTPALSPQELAFRARRLKREHDLGLIVVDYLQLMQVPGSKENRATEISEISRSLKALAKELDIPVIALSQLNRGLESRTDKRPVMSDLRESGGIEQDADIILFIYRDEYYNKESQDKGLAEVIISKHRNGSTGTFKLKFFGEYTRFDNLAHDQHGSFE</sequence>
<evidence type="ECO:0000256" key="1">
    <source>
        <dbReference type="ARBA" id="ARBA00008428"/>
    </source>
</evidence>
<evidence type="ECO:0000256" key="6">
    <source>
        <dbReference type="ARBA" id="ARBA00022806"/>
    </source>
</evidence>
<keyword evidence="7 13" id="KW-0067">ATP-binding</keyword>
<dbReference type="SUPFAM" id="SSF48024">
    <property type="entry name" value="N-terminal domain of DnaB helicase"/>
    <property type="match status" value="1"/>
</dbReference>
<protein>
    <recommendedName>
        <fullName evidence="12 13">Replicative DNA helicase</fullName>
        <ecNumber evidence="12 13">5.6.2.3</ecNumber>
    </recommendedName>
</protein>
<proteinExistence type="inferred from homology"/>
<dbReference type="InterPro" id="IPR007693">
    <property type="entry name" value="DNA_helicase_DnaB-like_N"/>
</dbReference>
<evidence type="ECO:0000256" key="8">
    <source>
        <dbReference type="ARBA" id="ARBA00023125"/>
    </source>
</evidence>
<comment type="catalytic activity">
    <reaction evidence="11 13">
        <text>ATP + H2O = ADP + phosphate + H(+)</text>
        <dbReference type="Rhea" id="RHEA:13065"/>
        <dbReference type="ChEBI" id="CHEBI:15377"/>
        <dbReference type="ChEBI" id="CHEBI:15378"/>
        <dbReference type="ChEBI" id="CHEBI:30616"/>
        <dbReference type="ChEBI" id="CHEBI:43474"/>
        <dbReference type="ChEBI" id="CHEBI:456216"/>
        <dbReference type="EC" id="5.6.2.3"/>
    </reaction>
</comment>
<feature type="domain" description="SF4 helicase" evidence="14">
    <location>
        <begin position="192"/>
        <end position="457"/>
    </location>
</feature>
<evidence type="ECO:0000256" key="3">
    <source>
        <dbReference type="ARBA" id="ARBA00022705"/>
    </source>
</evidence>
<dbReference type="NCBIfam" id="NF004384">
    <property type="entry name" value="PRK05748.1"/>
    <property type="match status" value="1"/>
</dbReference>
<dbReference type="GO" id="GO:0005524">
    <property type="term" value="F:ATP binding"/>
    <property type="evidence" value="ECO:0007669"/>
    <property type="project" value="UniProtKB-UniRule"/>
</dbReference>
<evidence type="ECO:0000256" key="13">
    <source>
        <dbReference type="RuleBase" id="RU362085"/>
    </source>
</evidence>
<evidence type="ECO:0000256" key="10">
    <source>
        <dbReference type="ARBA" id="ARBA00044932"/>
    </source>
</evidence>
<keyword evidence="3 13" id="KW-0235">DNA replication</keyword>
<comment type="function">
    <text evidence="10 13">The main replicative DNA helicase, it participates in initiation and elongation during chromosome replication. Travels ahead of the DNA replisome, separating dsDNA into templates for DNA synthesis. A processive ATP-dependent 5'-3' DNA helicase it has DNA-dependent ATPase activity.</text>
</comment>
<dbReference type="GO" id="GO:0042802">
    <property type="term" value="F:identical protein binding"/>
    <property type="evidence" value="ECO:0007669"/>
    <property type="project" value="UniProtKB-ARBA"/>
</dbReference>
<evidence type="ECO:0000256" key="9">
    <source>
        <dbReference type="ARBA" id="ARBA00023235"/>
    </source>
</evidence>
<dbReference type="InterPro" id="IPR007694">
    <property type="entry name" value="DNA_helicase_DnaB-like_C"/>
</dbReference>
<keyword evidence="16" id="KW-1185">Reference proteome</keyword>
<dbReference type="InterPro" id="IPR036185">
    <property type="entry name" value="DNA_heli_DnaB-like_N_sf"/>
</dbReference>
<dbReference type="EC" id="5.6.2.3" evidence="12 13"/>
<comment type="similarity">
    <text evidence="1 13">Belongs to the helicase family. DnaB subfamily.</text>
</comment>
<dbReference type="GO" id="GO:0003677">
    <property type="term" value="F:DNA binding"/>
    <property type="evidence" value="ECO:0007669"/>
    <property type="project" value="UniProtKB-UniRule"/>
</dbReference>
<evidence type="ECO:0000256" key="11">
    <source>
        <dbReference type="ARBA" id="ARBA00048954"/>
    </source>
</evidence>
<dbReference type="CDD" id="cd00984">
    <property type="entry name" value="DnaB_C"/>
    <property type="match status" value="1"/>
</dbReference>
<dbReference type="NCBIfam" id="TIGR00665">
    <property type="entry name" value="DnaB"/>
    <property type="match status" value="1"/>
</dbReference>
<dbReference type="GO" id="GO:0005829">
    <property type="term" value="C:cytosol"/>
    <property type="evidence" value="ECO:0007669"/>
    <property type="project" value="TreeGrafter"/>
</dbReference>
<dbReference type="InterPro" id="IPR016136">
    <property type="entry name" value="DNA_helicase_N/primase_C"/>
</dbReference>
<dbReference type="Pfam" id="PF03796">
    <property type="entry name" value="DnaB_C"/>
    <property type="match status" value="1"/>
</dbReference>
<dbReference type="GO" id="GO:0016787">
    <property type="term" value="F:hydrolase activity"/>
    <property type="evidence" value="ECO:0007669"/>
    <property type="project" value="UniProtKB-KW"/>
</dbReference>
<organism evidence="15 16">
    <name type="scientific">Arenimonas maotaiensis</name>
    <dbReference type="NCBI Taxonomy" id="1446479"/>
    <lineage>
        <taxon>Bacteria</taxon>
        <taxon>Pseudomonadati</taxon>
        <taxon>Pseudomonadota</taxon>
        <taxon>Gammaproteobacteria</taxon>
        <taxon>Lysobacterales</taxon>
        <taxon>Lysobacteraceae</taxon>
        <taxon>Arenimonas</taxon>
    </lineage>
</organism>
<dbReference type="Pfam" id="PF00772">
    <property type="entry name" value="DnaB"/>
    <property type="match status" value="1"/>
</dbReference>
<evidence type="ECO:0000256" key="4">
    <source>
        <dbReference type="ARBA" id="ARBA00022741"/>
    </source>
</evidence>
<dbReference type="NCBIfam" id="NF006443">
    <property type="entry name" value="PRK08760.1"/>
    <property type="match status" value="1"/>
</dbReference>
<dbReference type="AlphaFoldDB" id="A0A917CC98"/>
<comment type="caution">
    <text evidence="15">The sequence shown here is derived from an EMBL/GenBank/DDBJ whole genome shotgun (WGS) entry which is preliminary data.</text>
</comment>
<dbReference type="PANTHER" id="PTHR30153:SF2">
    <property type="entry name" value="REPLICATIVE DNA HELICASE"/>
    <property type="match status" value="1"/>
</dbReference>
<dbReference type="PROSITE" id="PS51199">
    <property type="entry name" value="SF4_HELICASE"/>
    <property type="match status" value="1"/>
</dbReference>
<dbReference type="PANTHER" id="PTHR30153">
    <property type="entry name" value="REPLICATIVE DNA HELICASE DNAB"/>
    <property type="match status" value="1"/>
</dbReference>
<dbReference type="EMBL" id="BMFO01000001">
    <property type="protein sequence ID" value="GGF82702.1"/>
    <property type="molecule type" value="Genomic_DNA"/>
</dbReference>
<keyword evidence="9" id="KW-0413">Isomerase</keyword>
<dbReference type="Gene3D" id="1.10.860.10">
    <property type="entry name" value="DNAb Helicase, Chain A"/>
    <property type="match status" value="1"/>
</dbReference>
<dbReference type="GO" id="GO:1990077">
    <property type="term" value="C:primosome complex"/>
    <property type="evidence" value="ECO:0007669"/>
    <property type="project" value="UniProtKB-UniRule"/>
</dbReference>
<reference evidence="15" key="2">
    <citation type="submission" date="2020-09" db="EMBL/GenBank/DDBJ databases">
        <authorList>
            <person name="Sun Q."/>
            <person name="Zhou Y."/>
        </authorList>
    </citation>
    <scope>NUCLEOTIDE SEQUENCE</scope>
    <source>
        <strain evidence="15">CGMCC 1.12726</strain>
    </source>
</reference>
<reference evidence="15" key="1">
    <citation type="journal article" date="2014" name="Int. J. Syst. Evol. Microbiol.">
        <title>Complete genome sequence of Corynebacterium casei LMG S-19264T (=DSM 44701T), isolated from a smear-ripened cheese.</title>
        <authorList>
            <consortium name="US DOE Joint Genome Institute (JGI-PGF)"/>
            <person name="Walter F."/>
            <person name="Albersmeier A."/>
            <person name="Kalinowski J."/>
            <person name="Ruckert C."/>
        </authorList>
    </citation>
    <scope>NUCLEOTIDE SEQUENCE</scope>
    <source>
        <strain evidence="15">CGMCC 1.12726</strain>
    </source>
</reference>
<dbReference type="InterPro" id="IPR007692">
    <property type="entry name" value="DNA_helicase_DnaB"/>
</dbReference>
<dbReference type="SUPFAM" id="SSF52540">
    <property type="entry name" value="P-loop containing nucleoside triphosphate hydrolases"/>
    <property type="match status" value="1"/>
</dbReference>
<evidence type="ECO:0000256" key="5">
    <source>
        <dbReference type="ARBA" id="ARBA00022801"/>
    </source>
</evidence>
<evidence type="ECO:0000256" key="7">
    <source>
        <dbReference type="ARBA" id="ARBA00022840"/>
    </source>
</evidence>
<dbReference type="GO" id="GO:0043139">
    <property type="term" value="F:5'-3' DNA helicase activity"/>
    <property type="evidence" value="ECO:0007669"/>
    <property type="project" value="UniProtKB-EC"/>
</dbReference>
<keyword evidence="6 13" id="KW-0347">Helicase</keyword>